<dbReference type="KEGG" id="gtt:GUITHDRAFT_103504"/>
<evidence type="ECO:0000259" key="12">
    <source>
        <dbReference type="Pfam" id="PF03372"/>
    </source>
</evidence>
<evidence type="ECO:0000313" key="15">
    <source>
        <dbReference type="Proteomes" id="UP000011087"/>
    </source>
</evidence>
<dbReference type="OrthoDB" id="9975959at2759"/>
<comment type="cofactor">
    <cofactor evidence="2">
        <name>Mg(2+)</name>
        <dbReference type="ChEBI" id="CHEBI:18420"/>
    </cofactor>
</comment>
<keyword evidence="7" id="KW-0378">Hydrolase</keyword>
<dbReference type="HOGENOM" id="CLU_755329_0_0_1"/>
<feature type="region of interest" description="Disordered" evidence="11">
    <location>
        <begin position="306"/>
        <end position="329"/>
    </location>
</feature>
<evidence type="ECO:0000256" key="3">
    <source>
        <dbReference type="ARBA" id="ARBA00004322"/>
    </source>
</evidence>
<dbReference type="eggNOG" id="KOG2756">
    <property type="taxonomic scope" value="Eukaryota"/>
</dbReference>
<keyword evidence="6" id="KW-0227">DNA damage</keyword>
<keyword evidence="8" id="KW-0460">Magnesium</keyword>
<keyword evidence="5" id="KW-0479">Metal-binding</keyword>
<evidence type="ECO:0000256" key="5">
    <source>
        <dbReference type="ARBA" id="ARBA00022723"/>
    </source>
</evidence>
<dbReference type="Gene3D" id="3.60.10.10">
    <property type="entry name" value="Endonuclease/exonuclease/phosphatase"/>
    <property type="match status" value="1"/>
</dbReference>
<evidence type="ECO:0000313" key="13">
    <source>
        <dbReference type="EMBL" id="EKX50923.1"/>
    </source>
</evidence>
<comment type="subcellular location">
    <subcellularLocation>
        <location evidence="3">Nucleus</location>
        <location evidence="3">PML body</location>
    </subcellularLocation>
</comment>
<reference evidence="14" key="3">
    <citation type="submission" date="2015-06" db="UniProtKB">
        <authorList>
            <consortium name="EnsemblProtists"/>
        </authorList>
    </citation>
    <scope>IDENTIFICATION</scope>
</reference>
<reference evidence="13 15" key="1">
    <citation type="journal article" date="2012" name="Nature">
        <title>Algal genomes reveal evolutionary mosaicism and the fate of nucleomorphs.</title>
        <authorList>
            <consortium name="DOE Joint Genome Institute"/>
            <person name="Curtis B.A."/>
            <person name="Tanifuji G."/>
            <person name="Burki F."/>
            <person name="Gruber A."/>
            <person name="Irimia M."/>
            <person name="Maruyama S."/>
            <person name="Arias M.C."/>
            <person name="Ball S.G."/>
            <person name="Gile G.H."/>
            <person name="Hirakawa Y."/>
            <person name="Hopkins J.F."/>
            <person name="Kuo A."/>
            <person name="Rensing S.A."/>
            <person name="Schmutz J."/>
            <person name="Symeonidi A."/>
            <person name="Elias M."/>
            <person name="Eveleigh R.J."/>
            <person name="Herman E.K."/>
            <person name="Klute M.J."/>
            <person name="Nakayama T."/>
            <person name="Obornik M."/>
            <person name="Reyes-Prieto A."/>
            <person name="Armbrust E.V."/>
            <person name="Aves S.J."/>
            <person name="Beiko R.G."/>
            <person name="Coutinho P."/>
            <person name="Dacks J.B."/>
            <person name="Durnford D.G."/>
            <person name="Fast N.M."/>
            <person name="Green B.R."/>
            <person name="Grisdale C.J."/>
            <person name="Hempel F."/>
            <person name="Henrissat B."/>
            <person name="Hoppner M.P."/>
            <person name="Ishida K."/>
            <person name="Kim E."/>
            <person name="Koreny L."/>
            <person name="Kroth P.G."/>
            <person name="Liu Y."/>
            <person name="Malik S.B."/>
            <person name="Maier U.G."/>
            <person name="McRose D."/>
            <person name="Mock T."/>
            <person name="Neilson J.A."/>
            <person name="Onodera N.T."/>
            <person name="Poole A.M."/>
            <person name="Pritham E.J."/>
            <person name="Richards T.A."/>
            <person name="Rocap G."/>
            <person name="Roy S.W."/>
            <person name="Sarai C."/>
            <person name="Schaack S."/>
            <person name="Shirato S."/>
            <person name="Slamovits C.H."/>
            <person name="Spencer D.F."/>
            <person name="Suzuki S."/>
            <person name="Worden A.Z."/>
            <person name="Zauner S."/>
            <person name="Barry K."/>
            <person name="Bell C."/>
            <person name="Bharti A.K."/>
            <person name="Crow J.A."/>
            <person name="Grimwood J."/>
            <person name="Kramer R."/>
            <person name="Lindquist E."/>
            <person name="Lucas S."/>
            <person name="Salamov A."/>
            <person name="McFadden G.I."/>
            <person name="Lane C.E."/>
            <person name="Keeling P.J."/>
            <person name="Gray M.W."/>
            <person name="Grigoriev I.V."/>
            <person name="Archibald J.M."/>
        </authorList>
    </citation>
    <scope>NUCLEOTIDE SEQUENCE</scope>
    <source>
        <strain evidence="13 15">CCMP2712</strain>
    </source>
</reference>
<dbReference type="GO" id="GO:0006302">
    <property type="term" value="P:double-strand break repair"/>
    <property type="evidence" value="ECO:0007669"/>
    <property type="project" value="TreeGrafter"/>
</dbReference>
<evidence type="ECO:0000256" key="10">
    <source>
        <dbReference type="ARBA" id="ARBA00023242"/>
    </source>
</evidence>
<dbReference type="EnsemblProtists" id="EKX50923">
    <property type="protein sequence ID" value="EKX50923"/>
    <property type="gene ID" value="GUITHDRAFT_103504"/>
</dbReference>
<dbReference type="GO" id="GO:0004518">
    <property type="term" value="F:nuclease activity"/>
    <property type="evidence" value="ECO:0007669"/>
    <property type="project" value="UniProtKB-KW"/>
</dbReference>
<dbReference type="InterPro" id="IPR005135">
    <property type="entry name" value="Endo/exonuclease/phosphatase"/>
</dbReference>
<dbReference type="CDD" id="cd09080">
    <property type="entry name" value="TDP2"/>
    <property type="match status" value="1"/>
</dbReference>
<dbReference type="GO" id="GO:0070260">
    <property type="term" value="F:5'-tyrosyl-DNA phosphodiesterase activity"/>
    <property type="evidence" value="ECO:0007669"/>
    <property type="project" value="TreeGrafter"/>
</dbReference>
<dbReference type="EMBL" id="JH992977">
    <property type="protein sequence ID" value="EKX50923.1"/>
    <property type="molecule type" value="Genomic_DNA"/>
</dbReference>
<dbReference type="InterPro" id="IPR051547">
    <property type="entry name" value="TDP2-like"/>
</dbReference>
<sequence>MASRTKQKKSSTTTQKPETNKCDVSGLIDPNAPYVDVLSWNLDGLGEGMRPRERAGLAMEEIFDNTKDGRALPDVLCFQEVTPSTIEVLHARLVRNGYVDVEEARIPAGREIPGSYFTKMYLRQAEGRTRRLSSFRQDYPSSMQGRDYLQADIHVPFLGMVRVATTHLESQSPNWQVREVQLQHAVNHLEQVKGSEPCLSLLVGDLNLSKADEKYLPRITRTLIDAFGHDPVPTWDAIRNVNVRRMLGLQTSGGPRCRFDRCFFRKSMEGLQLVRTSLVGIEKDAELDLHPSDHFGIRMRWEGPAGSRQEVVGSDKGQSAAPAEPDVEERRRLALRAAEARLKGEAAARSGEKDSMTPAKRKPQLKK</sequence>
<evidence type="ECO:0000256" key="4">
    <source>
        <dbReference type="ARBA" id="ARBA00022722"/>
    </source>
</evidence>
<evidence type="ECO:0000256" key="9">
    <source>
        <dbReference type="ARBA" id="ARBA00023204"/>
    </source>
</evidence>
<keyword evidence="10" id="KW-0539">Nucleus</keyword>
<dbReference type="SUPFAM" id="SSF56219">
    <property type="entry name" value="DNase I-like"/>
    <property type="match status" value="1"/>
</dbReference>
<dbReference type="InterPro" id="IPR036691">
    <property type="entry name" value="Endo/exonu/phosph_ase_sf"/>
</dbReference>
<feature type="domain" description="Endonuclease/exonuclease/phosphatase" evidence="12">
    <location>
        <begin position="38"/>
        <end position="294"/>
    </location>
</feature>
<dbReference type="PANTHER" id="PTHR15822:SF4">
    <property type="entry name" value="TYROSYL-DNA PHOSPHODIESTERASE 2"/>
    <property type="match status" value="1"/>
</dbReference>
<comment type="cofactor">
    <cofactor evidence="1">
        <name>Mn(2+)</name>
        <dbReference type="ChEBI" id="CHEBI:29035"/>
    </cofactor>
</comment>
<dbReference type="AlphaFoldDB" id="L1JS64"/>
<organism evidence="13">
    <name type="scientific">Guillardia theta (strain CCMP2712)</name>
    <name type="common">Cryptophyte</name>
    <dbReference type="NCBI Taxonomy" id="905079"/>
    <lineage>
        <taxon>Eukaryota</taxon>
        <taxon>Cryptophyceae</taxon>
        <taxon>Pyrenomonadales</taxon>
        <taxon>Geminigeraceae</taxon>
        <taxon>Guillardia</taxon>
    </lineage>
</organism>
<name>L1JS64_GUITC</name>
<reference evidence="15" key="2">
    <citation type="submission" date="2012-11" db="EMBL/GenBank/DDBJ databases">
        <authorList>
            <person name="Kuo A."/>
            <person name="Curtis B.A."/>
            <person name="Tanifuji G."/>
            <person name="Burki F."/>
            <person name="Gruber A."/>
            <person name="Irimia M."/>
            <person name="Maruyama S."/>
            <person name="Arias M.C."/>
            <person name="Ball S.G."/>
            <person name="Gile G.H."/>
            <person name="Hirakawa Y."/>
            <person name="Hopkins J.F."/>
            <person name="Rensing S.A."/>
            <person name="Schmutz J."/>
            <person name="Symeonidi A."/>
            <person name="Elias M."/>
            <person name="Eveleigh R.J."/>
            <person name="Herman E.K."/>
            <person name="Klute M.J."/>
            <person name="Nakayama T."/>
            <person name="Obornik M."/>
            <person name="Reyes-Prieto A."/>
            <person name="Armbrust E.V."/>
            <person name="Aves S.J."/>
            <person name="Beiko R.G."/>
            <person name="Coutinho P."/>
            <person name="Dacks J.B."/>
            <person name="Durnford D.G."/>
            <person name="Fast N.M."/>
            <person name="Green B.R."/>
            <person name="Grisdale C."/>
            <person name="Hempe F."/>
            <person name="Henrissat B."/>
            <person name="Hoppner M.P."/>
            <person name="Ishida K.-I."/>
            <person name="Kim E."/>
            <person name="Koreny L."/>
            <person name="Kroth P.G."/>
            <person name="Liu Y."/>
            <person name="Malik S.-B."/>
            <person name="Maier U.G."/>
            <person name="McRose D."/>
            <person name="Mock T."/>
            <person name="Neilson J.A."/>
            <person name="Onodera N.T."/>
            <person name="Poole A.M."/>
            <person name="Pritham E.J."/>
            <person name="Richards T.A."/>
            <person name="Rocap G."/>
            <person name="Roy S.W."/>
            <person name="Sarai C."/>
            <person name="Schaack S."/>
            <person name="Shirato S."/>
            <person name="Slamovits C.H."/>
            <person name="Spencer D.F."/>
            <person name="Suzuki S."/>
            <person name="Worden A.Z."/>
            <person name="Zauner S."/>
            <person name="Barry K."/>
            <person name="Bell C."/>
            <person name="Bharti A.K."/>
            <person name="Crow J.A."/>
            <person name="Grimwood J."/>
            <person name="Kramer R."/>
            <person name="Lindquist E."/>
            <person name="Lucas S."/>
            <person name="Salamov A."/>
            <person name="McFadden G.I."/>
            <person name="Lane C.E."/>
            <person name="Keeling P.J."/>
            <person name="Gray M.W."/>
            <person name="Grigoriev I.V."/>
            <person name="Archibald J.M."/>
        </authorList>
    </citation>
    <scope>NUCLEOTIDE SEQUENCE</scope>
    <source>
        <strain evidence="15">CCMP2712</strain>
    </source>
</reference>
<evidence type="ECO:0000256" key="6">
    <source>
        <dbReference type="ARBA" id="ARBA00022763"/>
    </source>
</evidence>
<keyword evidence="15" id="KW-1185">Reference proteome</keyword>
<dbReference type="Pfam" id="PF03372">
    <property type="entry name" value="Exo_endo_phos"/>
    <property type="match status" value="1"/>
</dbReference>
<feature type="region of interest" description="Disordered" evidence="11">
    <location>
        <begin position="1"/>
        <end position="25"/>
    </location>
</feature>
<evidence type="ECO:0000256" key="1">
    <source>
        <dbReference type="ARBA" id="ARBA00001936"/>
    </source>
</evidence>
<evidence type="ECO:0000256" key="7">
    <source>
        <dbReference type="ARBA" id="ARBA00022801"/>
    </source>
</evidence>
<accession>L1JS64</accession>
<dbReference type="PaxDb" id="55529-EKX50923"/>
<dbReference type="GO" id="GO:0005737">
    <property type="term" value="C:cytoplasm"/>
    <property type="evidence" value="ECO:0007669"/>
    <property type="project" value="TreeGrafter"/>
</dbReference>
<keyword evidence="9" id="KW-0234">DNA repair</keyword>
<feature type="compositionally biased region" description="Basic and acidic residues" evidence="11">
    <location>
        <begin position="341"/>
        <end position="355"/>
    </location>
</feature>
<gene>
    <name evidence="13" type="ORF">GUITHDRAFT_103504</name>
</gene>
<feature type="region of interest" description="Disordered" evidence="11">
    <location>
        <begin position="341"/>
        <end position="367"/>
    </location>
</feature>
<evidence type="ECO:0000313" key="14">
    <source>
        <dbReference type="EnsemblProtists" id="EKX50923"/>
    </source>
</evidence>
<dbReference type="GO" id="GO:0003697">
    <property type="term" value="F:single-stranded DNA binding"/>
    <property type="evidence" value="ECO:0007669"/>
    <property type="project" value="TreeGrafter"/>
</dbReference>
<evidence type="ECO:0000256" key="2">
    <source>
        <dbReference type="ARBA" id="ARBA00001946"/>
    </source>
</evidence>
<dbReference type="RefSeq" id="XP_005837903.1">
    <property type="nucleotide sequence ID" value="XM_005837846.1"/>
</dbReference>
<dbReference type="GeneID" id="17307540"/>
<protein>
    <recommendedName>
        <fullName evidence="12">Endonuclease/exonuclease/phosphatase domain-containing protein</fullName>
    </recommendedName>
</protein>
<dbReference type="STRING" id="905079.L1JS64"/>
<dbReference type="PANTHER" id="PTHR15822">
    <property type="entry name" value="TRAF AND TNF RECEPTOR-ASSOCIATED PROTEIN"/>
    <property type="match status" value="1"/>
</dbReference>
<evidence type="ECO:0000256" key="11">
    <source>
        <dbReference type="SAM" id="MobiDB-lite"/>
    </source>
</evidence>
<dbReference type="GO" id="GO:0046872">
    <property type="term" value="F:metal ion binding"/>
    <property type="evidence" value="ECO:0007669"/>
    <property type="project" value="UniProtKB-KW"/>
</dbReference>
<proteinExistence type="predicted"/>
<dbReference type="Proteomes" id="UP000011087">
    <property type="component" value="Unassembled WGS sequence"/>
</dbReference>
<evidence type="ECO:0000256" key="8">
    <source>
        <dbReference type="ARBA" id="ARBA00022842"/>
    </source>
</evidence>
<keyword evidence="4" id="KW-0540">Nuclease</keyword>